<gene>
    <name evidence="2" type="ORF">UFOPK2810_01067</name>
</gene>
<proteinExistence type="predicted"/>
<name>A0A6J6U7M2_9ZZZZ</name>
<feature type="compositionally biased region" description="Low complexity" evidence="1">
    <location>
        <begin position="177"/>
        <end position="228"/>
    </location>
</feature>
<protein>
    <submittedName>
        <fullName evidence="2">Unannotated protein</fullName>
    </submittedName>
</protein>
<dbReference type="EMBL" id="CAEZYZ010000179">
    <property type="protein sequence ID" value="CAB4755811.1"/>
    <property type="molecule type" value="Genomic_DNA"/>
</dbReference>
<accession>A0A6J6U7M2</accession>
<sequence length="265" mass="28190">MSGRSRAAAAWCSTTSLSWAPARACCPRSAARIRSSPMPRDAYCAKSRTTCHCPQSSKGSQRRRFAQSRDQRSPAWHCCLAEPCPAARWASPVATCPPGHPSAWHPPAPDSLASQAPWHRPTSPSGWHCPARLPMQRSFRASPASLLGRNLSPVRTSAISKSRAACGRSIIAICRPPASSSTSTARTTSSCSASSGSPPTSSRTPSTPLLPTTWAPCSTRRSSISSKSPAPPEPCPTLVSRGPRRRSATCAAWSTPRSRRLPARA</sequence>
<reference evidence="2" key="1">
    <citation type="submission" date="2020-05" db="EMBL/GenBank/DDBJ databases">
        <authorList>
            <person name="Chiriac C."/>
            <person name="Salcher M."/>
            <person name="Ghai R."/>
            <person name="Kavagutti S V."/>
        </authorList>
    </citation>
    <scope>NUCLEOTIDE SEQUENCE</scope>
</reference>
<feature type="region of interest" description="Disordered" evidence="1">
    <location>
        <begin position="177"/>
        <end position="265"/>
    </location>
</feature>
<evidence type="ECO:0000313" key="2">
    <source>
        <dbReference type="EMBL" id="CAB4755811.1"/>
    </source>
</evidence>
<feature type="region of interest" description="Disordered" evidence="1">
    <location>
        <begin position="107"/>
        <end position="131"/>
    </location>
</feature>
<evidence type="ECO:0000256" key="1">
    <source>
        <dbReference type="SAM" id="MobiDB-lite"/>
    </source>
</evidence>
<dbReference type="AlphaFoldDB" id="A0A6J6U7M2"/>
<organism evidence="2">
    <name type="scientific">freshwater metagenome</name>
    <dbReference type="NCBI Taxonomy" id="449393"/>
    <lineage>
        <taxon>unclassified sequences</taxon>
        <taxon>metagenomes</taxon>
        <taxon>ecological metagenomes</taxon>
    </lineage>
</organism>